<dbReference type="InterPro" id="IPR011032">
    <property type="entry name" value="GroES-like_sf"/>
</dbReference>
<dbReference type="PANTHER" id="PTHR45348">
    <property type="entry name" value="HYPOTHETICAL OXIDOREDUCTASE (EUROFUNG)"/>
    <property type="match status" value="1"/>
</dbReference>
<dbReference type="Pfam" id="PF00107">
    <property type="entry name" value="ADH_zinc_N"/>
    <property type="match status" value="1"/>
</dbReference>
<dbReference type="Gene3D" id="3.40.50.720">
    <property type="entry name" value="NAD(P)-binding Rossmann-like Domain"/>
    <property type="match status" value="1"/>
</dbReference>
<dbReference type="InterPro" id="IPR047122">
    <property type="entry name" value="Trans-enoyl_RdTase-like"/>
</dbReference>
<feature type="domain" description="Enoyl reductase (ER)" evidence="4">
    <location>
        <begin position="13"/>
        <end position="349"/>
    </location>
</feature>
<evidence type="ECO:0000313" key="6">
    <source>
        <dbReference type="Proteomes" id="UP000799424"/>
    </source>
</evidence>
<name>A0A6A6ZVS3_9PLEO</name>
<sequence length="355" mass="37545">MPTMKALTIASPGATPQIASDIPIPMPGPGQILVKTSYVAINPVDTTMSTYGAMVQSWPFTPGCDAAGTIVALGPDALSAWGTAWVEGERVFGCTRLGAQGYAAWAEYFLFDAALCFHVPSNFDMAQAASTGVGLLTASLGAFAGLGVDILDAEDMPEKDARGEWALVFGGAGSVGQFAMQVLSVAGFSVVATSSSKSFELLESLGAVETIDYKLPASDIVERVRSITNGKLNYAFDAVSVNDELLSSTFAALAPMTEGVRRFTTTNDWDPHPEVADTLVKPIQLGPIGQPDAVELNDNLKAMIPIMYKLLEKGVIKPSEYAVEGESIEDILKAWEVQKSGARGGRKVVVKIIEE</sequence>
<dbReference type="GO" id="GO:0016651">
    <property type="term" value="F:oxidoreductase activity, acting on NAD(P)H"/>
    <property type="evidence" value="ECO:0007669"/>
    <property type="project" value="InterPro"/>
</dbReference>
<dbReference type="InterPro" id="IPR020843">
    <property type="entry name" value="ER"/>
</dbReference>
<evidence type="ECO:0000259" key="4">
    <source>
        <dbReference type="SMART" id="SM00829"/>
    </source>
</evidence>
<dbReference type="InterPro" id="IPR036291">
    <property type="entry name" value="NAD(P)-bd_dom_sf"/>
</dbReference>
<reference evidence="5" key="1">
    <citation type="journal article" date="2020" name="Stud. Mycol.">
        <title>101 Dothideomycetes genomes: a test case for predicting lifestyles and emergence of pathogens.</title>
        <authorList>
            <person name="Haridas S."/>
            <person name="Albert R."/>
            <person name="Binder M."/>
            <person name="Bloem J."/>
            <person name="Labutti K."/>
            <person name="Salamov A."/>
            <person name="Andreopoulos B."/>
            <person name="Baker S."/>
            <person name="Barry K."/>
            <person name="Bills G."/>
            <person name="Bluhm B."/>
            <person name="Cannon C."/>
            <person name="Castanera R."/>
            <person name="Culley D."/>
            <person name="Daum C."/>
            <person name="Ezra D."/>
            <person name="Gonzalez J."/>
            <person name="Henrissat B."/>
            <person name="Kuo A."/>
            <person name="Liang C."/>
            <person name="Lipzen A."/>
            <person name="Lutzoni F."/>
            <person name="Magnuson J."/>
            <person name="Mondo S."/>
            <person name="Nolan M."/>
            <person name="Ohm R."/>
            <person name="Pangilinan J."/>
            <person name="Park H.-J."/>
            <person name="Ramirez L."/>
            <person name="Alfaro M."/>
            <person name="Sun H."/>
            <person name="Tritt A."/>
            <person name="Yoshinaga Y."/>
            <person name="Zwiers L.-H."/>
            <person name="Turgeon B."/>
            <person name="Goodwin S."/>
            <person name="Spatafora J."/>
            <person name="Crous P."/>
            <person name="Grigoriev I."/>
        </authorList>
    </citation>
    <scope>NUCLEOTIDE SEQUENCE</scope>
    <source>
        <strain evidence="5">CBS 113818</strain>
    </source>
</reference>
<comment type="subunit">
    <text evidence="2">Monomer.</text>
</comment>
<keyword evidence="3" id="KW-0560">Oxidoreductase</keyword>
<organism evidence="5 6">
    <name type="scientific">Ophiobolus disseminans</name>
    <dbReference type="NCBI Taxonomy" id="1469910"/>
    <lineage>
        <taxon>Eukaryota</taxon>
        <taxon>Fungi</taxon>
        <taxon>Dikarya</taxon>
        <taxon>Ascomycota</taxon>
        <taxon>Pezizomycotina</taxon>
        <taxon>Dothideomycetes</taxon>
        <taxon>Pleosporomycetidae</taxon>
        <taxon>Pleosporales</taxon>
        <taxon>Pleosporineae</taxon>
        <taxon>Phaeosphaeriaceae</taxon>
        <taxon>Ophiobolus</taxon>
    </lineage>
</organism>
<gene>
    <name evidence="5" type="ORF">CC86DRAFT_468023</name>
</gene>
<comment type="similarity">
    <text evidence="1">Belongs to the zinc-containing alcohol dehydrogenase family.</text>
</comment>
<accession>A0A6A6ZVS3</accession>
<evidence type="ECO:0000256" key="1">
    <source>
        <dbReference type="ARBA" id="ARBA00008072"/>
    </source>
</evidence>
<proteinExistence type="inferred from homology"/>
<dbReference type="SMART" id="SM00829">
    <property type="entry name" value="PKS_ER"/>
    <property type="match status" value="1"/>
</dbReference>
<dbReference type="OrthoDB" id="48317at2759"/>
<evidence type="ECO:0000256" key="3">
    <source>
        <dbReference type="ARBA" id="ARBA00023002"/>
    </source>
</evidence>
<dbReference type="SUPFAM" id="SSF50129">
    <property type="entry name" value="GroES-like"/>
    <property type="match status" value="1"/>
</dbReference>
<dbReference type="AlphaFoldDB" id="A0A6A6ZVS3"/>
<keyword evidence="6" id="KW-1185">Reference proteome</keyword>
<dbReference type="Gene3D" id="3.90.180.10">
    <property type="entry name" value="Medium-chain alcohol dehydrogenases, catalytic domain"/>
    <property type="match status" value="1"/>
</dbReference>
<protein>
    <submittedName>
        <fullName evidence="5">GroES-like protein</fullName>
    </submittedName>
</protein>
<dbReference type="EMBL" id="MU006229">
    <property type="protein sequence ID" value="KAF2824689.1"/>
    <property type="molecule type" value="Genomic_DNA"/>
</dbReference>
<dbReference type="SUPFAM" id="SSF51735">
    <property type="entry name" value="NAD(P)-binding Rossmann-fold domains"/>
    <property type="match status" value="1"/>
</dbReference>
<dbReference type="InterPro" id="IPR013149">
    <property type="entry name" value="ADH-like_C"/>
</dbReference>
<evidence type="ECO:0000256" key="2">
    <source>
        <dbReference type="ARBA" id="ARBA00011245"/>
    </source>
</evidence>
<dbReference type="Proteomes" id="UP000799424">
    <property type="component" value="Unassembled WGS sequence"/>
</dbReference>
<dbReference type="Pfam" id="PF08240">
    <property type="entry name" value="ADH_N"/>
    <property type="match status" value="1"/>
</dbReference>
<dbReference type="InterPro" id="IPR013154">
    <property type="entry name" value="ADH-like_N"/>
</dbReference>
<dbReference type="CDD" id="cd08249">
    <property type="entry name" value="enoyl_reductase_like"/>
    <property type="match status" value="1"/>
</dbReference>
<evidence type="ECO:0000313" key="5">
    <source>
        <dbReference type="EMBL" id="KAF2824689.1"/>
    </source>
</evidence>
<dbReference type="PANTHER" id="PTHR45348:SF2">
    <property type="entry name" value="ZINC-TYPE ALCOHOL DEHYDROGENASE-LIKE PROTEIN C2E1P3.01"/>
    <property type="match status" value="1"/>
</dbReference>